<protein>
    <submittedName>
        <fullName evidence="1">Uncharacterized protein</fullName>
    </submittedName>
</protein>
<reference evidence="1" key="2">
    <citation type="journal article" date="2015" name="Data Brief">
        <title>Shoot transcriptome of the giant reed, Arundo donax.</title>
        <authorList>
            <person name="Barrero R.A."/>
            <person name="Guerrero F.D."/>
            <person name="Moolhuijzen P."/>
            <person name="Goolsby J.A."/>
            <person name="Tidwell J."/>
            <person name="Bellgard S.E."/>
            <person name="Bellgard M.I."/>
        </authorList>
    </citation>
    <scope>NUCLEOTIDE SEQUENCE</scope>
    <source>
        <tissue evidence="1">Shoot tissue taken approximately 20 cm above the soil surface</tissue>
    </source>
</reference>
<proteinExistence type="predicted"/>
<dbReference type="AlphaFoldDB" id="A0A0A9EX61"/>
<name>A0A0A9EX61_ARUDO</name>
<accession>A0A0A9EX61</accession>
<sequence>MATPASGGALGRRRGGETRLSCASKVARCGRSLPLGELGGEEPPNREWQAQIELLPHRIELLHARI</sequence>
<evidence type="ECO:0000313" key="1">
    <source>
        <dbReference type="EMBL" id="JAE05375.1"/>
    </source>
</evidence>
<organism evidence="1">
    <name type="scientific">Arundo donax</name>
    <name type="common">Giant reed</name>
    <name type="synonym">Donax arundinaceus</name>
    <dbReference type="NCBI Taxonomy" id="35708"/>
    <lineage>
        <taxon>Eukaryota</taxon>
        <taxon>Viridiplantae</taxon>
        <taxon>Streptophyta</taxon>
        <taxon>Embryophyta</taxon>
        <taxon>Tracheophyta</taxon>
        <taxon>Spermatophyta</taxon>
        <taxon>Magnoliopsida</taxon>
        <taxon>Liliopsida</taxon>
        <taxon>Poales</taxon>
        <taxon>Poaceae</taxon>
        <taxon>PACMAD clade</taxon>
        <taxon>Arundinoideae</taxon>
        <taxon>Arundineae</taxon>
        <taxon>Arundo</taxon>
    </lineage>
</organism>
<dbReference type="EMBL" id="GBRH01192521">
    <property type="protein sequence ID" value="JAE05375.1"/>
    <property type="molecule type" value="Transcribed_RNA"/>
</dbReference>
<reference evidence="1" key="1">
    <citation type="submission" date="2014-09" db="EMBL/GenBank/DDBJ databases">
        <authorList>
            <person name="Magalhaes I.L.F."/>
            <person name="Oliveira U."/>
            <person name="Santos F.R."/>
            <person name="Vidigal T.H.D.A."/>
            <person name="Brescovit A.D."/>
            <person name="Santos A.J."/>
        </authorList>
    </citation>
    <scope>NUCLEOTIDE SEQUENCE</scope>
    <source>
        <tissue evidence="1">Shoot tissue taken approximately 20 cm above the soil surface</tissue>
    </source>
</reference>